<reference evidence="1" key="1">
    <citation type="journal article" date="2023" name="Science">
        <title>Genome structures resolve the early diversification of teleost fishes.</title>
        <authorList>
            <person name="Parey E."/>
            <person name="Louis A."/>
            <person name="Montfort J."/>
            <person name="Bouchez O."/>
            <person name="Roques C."/>
            <person name="Iampietro C."/>
            <person name="Lluch J."/>
            <person name="Castinel A."/>
            <person name="Donnadieu C."/>
            <person name="Desvignes T."/>
            <person name="Floi Bucao C."/>
            <person name="Jouanno E."/>
            <person name="Wen M."/>
            <person name="Mejri S."/>
            <person name="Dirks R."/>
            <person name="Jansen H."/>
            <person name="Henkel C."/>
            <person name="Chen W.J."/>
            <person name="Zahm M."/>
            <person name="Cabau C."/>
            <person name="Klopp C."/>
            <person name="Thompson A.W."/>
            <person name="Robinson-Rechavi M."/>
            <person name="Braasch I."/>
            <person name="Lecointre G."/>
            <person name="Bobe J."/>
            <person name="Postlethwait J.H."/>
            <person name="Berthelot C."/>
            <person name="Roest Crollius H."/>
            <person name="Guiguen Y."/>
        </authorList>
    </citation>
    <scope>NUCLEOTIDE SEQUENCE</scope>
    <source>
        <strain evidence="1">NC1722</strain>
    </source>
</reference>
<dbReference type="AlphaFoldDB" id="A0AAD7S4C9"/>
<organism evidence="1 2">
    <name type="scientific">Aldrovandia affinis</name>
    <dbReference type="NCBI Taxonomy" id="143900"/>
    <lineage>
        <taxon>Eukaryota</taxon>
        <taxon>Metazoa</taxon>
        <taxon>Chordata</taxon>
        <taxon>Craniata</taxon>
        <taxon>Vertebrata</taxon>
        <taxon>Euteleostomi</taxon>
        <taxon>Actinopterygii</taxon>
        <taxon>Neopterygii</taxon>
        <taxon>Teleostei</taxon>
        <taxon>Notacanthiformes</taxon>
        <taxon>Halosauridae</taxon>
        <taxon>Aldrovandia</taxon>
    </lineage>
</organism>
<comment type="caution">
    <text evidence="1">The sequence shown here is derived from an EMBL/GenBank/DDBJ whole genome shotgun (WGS) entry which is preliminary data.</text>
</comment>
<dbReference type="Proteomes" id="UP001221898">
    <property type="component" value="Unassembled WGS sequence"/>
</dbReference>
<protein>
    <submittedName>
        <fullName evidence="1">Uncharacterized protein</fullName>
    </submittedName>
</protein>
<evidence type="ECO:0000313" key="1">
    <source>
        <dbReference type="EMBL" id="KAJ8395708.1"/>
    </source>
</evidence>
<name>A0AAD7S4C9_9TELE</name>
<sequence>MVIGPGGPLAGNITGVRLRHRPGRQHGNADTLLWRPCAAAGCEHCPRQEARAQLAPTVATLRIIDGEAGCLPLSPVQVQEEQERDAALTHVRSWLAAGKRPEWADVATLGTETRAYHSQWGGLERGMAPYIGGGGPLAEGPTCCSC</sequence>
<keyword evidence="2" id="KW-1185">Reference proteome</keyword>
<evidence type="ECO:0000313" key="2">
    <source>
        <dbReference type="Proteomes" id="UP001221898"/>
    </source>
</evidence>
<proteinExistence type="predicted"/>
<dbReference type="EMBL" id="JAINUG010000114">
    <property type="protein sequence ID" value="KAJ8395708.1"/>
    <property type="molecule type" value="Genomic_DNA"/>
</dbReference>
<accession>A0AAD7S4C9</accession>
<gene>
    <name evidence="1" type="ORF">AAFF_G00029450</name>
</gene>